<name>I6ZPX2_MELRP</name>
<dbReference type="KEGG" id="mro:MROS_0868"/>
<dbReference type="InterPro" id="IPR030489">
    <property type="entry name" value="TR_Rrf2-type_CS"/>
</dbReference>
<dbReference type="InterPro" id="IPR036390">
    <property type="entry name" value="WH_DNA-bd_sf"/>
</dbReference>
<dbReference type="AlphaFoldDB" id="I6ZPX2"/>
<accession>I6ZPX2</accession>
<keyword evidence="3" id="KW-1185">Reference proteome</keyword>
<dbReference type="PROSITE" id="PS01332">
    <property type="entry name" value="HTH_RRF2_1"/>
    <property type="match status" value="1"/>
</dbReference>
<evidence type="ECO:0000313" key="3">
    <source>
        <dbReference type="Proteomes" id="UP000009011"/>
    </source>
</evidence>
<dbReference type="GO" id="GO:0005829">
    <property type="term" value="C:cytosol"/>
    <property type="evidence" value="ECO:0007669"/>
    <property type="project" value="TreeGrafter"/>
</dbReference>
<dbReference type="Pfam" id="PF02082">
    <property type="entry name" value="Rrf2"/>
    <property type="match status" value="1"/>
</dbReference>
<dbReference type="eggNOG" id="COG1959">
    <property type="taxonomic scope" value="Bacteria"/>
</dbReference>
<evidence type="ECO:0000313" key="2">
    <source>
        <dbReference type="EMBL" id="AFN74109.1"/>
    </source>
</evidence>
<protein>
    <submittedName>
        <fullName evidence="2">BadM/Rrf2 family transcriptional regulator</fullName>
    </submittedName>
</protein>
<evidence type="ECO:0000256" key="1">
    <source>
        <dbReference type="ARBA" id="ARBA00023125"/>
    </source>
</evidence>
<dbReference type="GO" id="GO:0003677">
    <property type="term" value="F:DNA binding"/>
    <property type="evidence" value="ECO:0007669"/>
    <property type="project" value="UniProtKB-KW"/>
</dbReference>
<dbReference type="GO" id="GO:0003700">
    <property type="term" value="F:DNA-binding transcription factor activity"/>
    <property type="evidence" value="ECO:0007669"/>
    <property type="project" value="TreeGrafter"/>
</dbReference>
<dbReference type="PANTHER" id="PTHR33221">
    <property type="entry name" value="WINGED HELIX-TURN-HELIX TRANSCRIPTIONAL REGULATOR, RRF2 FAMILY"/>
    <property type="match status" value="1"/>
</dbReference>
<dbReference type="PROSITE" id="PS51197">
    <property type="entry name" value="HTH_RRF2_2"/>
    <property type="match status" value="1"/>
</dbReference>
<dbReference type="Gene3D" id="1.10.10.10">
    <property type="entry name" value="Winged helix-like DNA-binding domain superfamily/Winged helix DNA-binding domain"/>
    <property type="match status" value="1"/>
</dbReference>
<keyword evidence="1" id="KW-0238">DNA-binding</keyword>
<dbReference type="STRING" id="1191523.MROS_0868"/>
<gene>
    <name evidence="2" type="ordered locus">MROS_0868</name>
</gene>
<dbReference type="Proteomes" id="UP000009011">
    <property type="component" value="Chromosome"/>
</dbReference>
<organism evidence="2 3">
    <name type="scientific">Melioribacter roseus (strain DSM 23840 / JCM 17771 / VKM B-2668 / P3M-2)</name>
    <dbReference type="NCBI Taxonomy" id="1191523"/>
    <lineage>
        <taxon>Bacteria</taxon>
        <taxon>Pseudomonadati</taxon>
        <taxon>Ignavibacteriota</taxon>
        <taxon>Ignavibacteria</taxon>
        <taxon>Ignavibacteriales</taxon>
        <taxon>Melioribacteraceae</taxon>
        <taxon>Melioribacter</taxon>
    </lineage>
</organism>
<dbReference type="InterPro" id="IPR000944">
    <property type="entry name" value="Tscrpt_reg_Rrf2"/>
</dbReference>
<dbReference type="SUPFAM" id="SSF46785">
    <property type="entry name" value="Winged helix' DNA-binding domain"/>
    <property type="match status" value="1"/>
</dbReference>
<dbReference type="NCBIfam" id="TIGR00738">
    <property type="entry name" value="rrf2_super"/>
    <property type="match status" value="1"/>
</dbReference>
<dbReference type="EMBL" id="CP003557">
    <property type="protein sequence ID" value="AFN74109.1"/>
    <property type="molecule type" value="Genomic_DNA"/>
</dbReference>
<dbReference type="InterPro" id="IPR036388">
    <property type="entry name" value="WH-like_DNA-bd_sf"/>
</dbReference>
<dbReference type="HOGENOM" id="CLU_107144_0_0_10"/>
<sequence>MLEIALADSETSAGENSPVTVKNIAERQKISEKYLSKLIIALKGAGLIKSYRGTNGGYLLSRSPSEINMLEVVKTLEGDLLISEMPESDKYCPVENMWEGLRSVMEKHLKNITLNDLLEDYKKHNTQAITFEI</sequence>
<dbReference type="PANTHER" id="PTHR33221:SF5">
    <property type="entry name" value="HTH-TYPE TRANSCRIPTIONAL REGULATOR ISCR"/>
    <property type="match status" value="1"/>
</dbReference>
<proteinExistence type="predicted"/>
<reference evidence="2 3" key="1">
    <citation type="journal article" date="2013" name="PLoS ONE">
        <title>Genomic analysis of Melioribacter roseus, facultatively anaerobic organotrophic bacterium representing a novel deep lineage within Bacteriodetes/Chlorobi group.</title>
        <authorList>
            <person name="Kadnikov V.V."/>
            <person name="Mardanov A.V."/>
            <person name="Podosokorskaya O.A."/>
            <person name="Gavrilov S.N."/>
            <person name="Kublanov I.V."/>
            <person name="Beletsky A.V."/>
            <person name="Bonch-Osmolovskaya E.A."/>
            <person name="Ravin N.V."/>
        </authorList>
    </citation>
    <scope>NUCLEOTIDE SEQUENCE [LARGE SCALE GENOMIC DNA]</scope>
    <source>
        <strain evidence="3">JCM 17771 / P3M-2</strain>
    </source>
</reference>